<evidence type="ECO:0000259" key="1">
    <source>
        <dbReference type="Pfam" id="PF21154"/>
    </source>
</evidence>
<dbReference type="PANTHER" id="PTHR14145:SF1">
    <property type="entry name" value="26S PROTEASOME NON-ATPASE REGULATORY SUBUNIT 6"/>
    <property type="match status" value="1"/>
</dbReference>
<dbReference type="InterPro" id="IPR019585">
    <property type="entry name" value="Rpn7/CSN1"/>
</dbReference>
<dbReference type="EMBL" id="QUTD01000189">
    <property type="protein sequence ID" value="RHY79958.1"/>
    <property type="molecule type" value="Genomic_DNA"/>
</dbReference>
<organism evidence="2 3">
    <name type="scientific">Aphanomyces astaci</name>
    <name type="common">Crayfish plague agent</name>
    <dbReference type="NCBI Taxonomy" id="112090"/>
    <lineage>
        <taxon>Eukaryota</taxon>
        <taxon>Sar</taxon>
        <taxon>Stramenopiles</taxon>
        <taxon>Oomycota</taxon>
        <taxon>Saprolegniomycetes</taxon>
        <taxon>Saprolegniales</taxon>
        <taxon>Verrucalvaceae</taxon>
        <taxon>Aphanomyces</taxon>
    </lineage>
</organism>
<dbReference type="VEuPathDB" id="FungiDB:H257_09037"/>
<dbReference type="Pfam" id="PF21154">
    <property type="entry name" value="RPN7_PSMD6_C"/>
    <property type="match status" value="1"/>
</dbReference>
<name>A0A397EJ12_APHAT</name>
<protein>
    <recommendedName>
        <fullName evidence="1">26S proteasome regulatory subunit RPN7/PSMD6 C-terminal helix domain-containing protein</fullName>
    </recommendedName>
</protein>
<evidence type="ECO:0000313" key="3">
    <source>
        <dbReference type="Proteomes" id="UP000266643"/>
    </source>
</evidence>
<sequence length="66" mass="7397">MSYPTMIFYAVITSVLSTSRVELKKKVAGVIETNRPDAKNAQYQDTVKQGDALLNRIQKLARVINV</sequence>
<dbReference type="PANTHER" id="PTHR14145">
    <property type="entry name" value="26S PROTESOME SUBUNIT 6"/>
    <property type="match status" value="1"/>
</dbReference>
<proteinExistence type="predicted"/>
<evidence type="ECO:0000313" key="2">
    <source>
        <dbReference type="EMBL" id="RHY79958.1"/>
    </source>
</evidence>
<accession>A0A397EJ12</accession>
<reference evidence="2 3" key="1">
    <citation type="submission" date="2018-08" db="EMBL/GenBank/DDBJ databases">
        <title>Aphanomyces genome sequencing and annotation.</title>
        <authorList>
            <person name="Minardi D."/>
            <person name="Oidtmann B."/>
            <person name="Van Der Giezen M."/>
            <person name="Studholme D.J."/>
        </authorList>
    </citation>
    <scope>NUCLEOTIDE SEQUENCE [LARGE SCALE GENOMIC DNA]</scope>
    <source>
        <strain evidence="2 3">D2</strain>
    </source>
</reference>
<dbReference type="InterPro" id="IPR049549">
    <property type="entry name" value="RPN7_PSMD6_C"/>
</dbReference>
<comment type="caution">
    <text evidence="2">The sequence shown here is derived from an EMBL/GenBank/DDBJ whole genome shotgun (WGS) entry which is preliminary data.</text>
</comment>
<dbReference type="GO" id="GO:0043161">
    <property type="term" value="P:proteasome-mediated ubiquitin-dependent protein catabolic process"/>
    <property type="evidence" value="ECO:0007669"/>
    <property type="project" value="TreeGrafter"/>
</dbReference>
<dbReference type="Proteomes" id="UP000266643">
    <property type="component" value="Unassembled WGS sequence"/>
</dbReference>
<dbReference type="AlphaFoldDB" id="A0A397EJ12"/>
<gene>
    <name evidence="2" type="ORF">DYB30_007188</name>
</gene>
<feature type="domain" description="26S proteasome regulatory subunit RPN7/PSMD6 C-terminal helix" evidence="1">
    <location>
        <begin position="42"/>
        <end position="64"/>
    </location>
</feature>